<evidence type="ECO:0000256" key="7">
    <source>
        <dbReference type="ARBA" id="ARBA00022692"/>
    </source>
</evidence>
<comment type="caution">
    <text evidence="13">Lacks conserved residue(s) required for the propagation of feature annotation.</text>
</comment>
<dbReference type="GeneID" id="8231255"/>
<dbReference type="AlphaFoldDB" id="E0VBV0"/>
<dbReference type="PANTHER" id="PTHR12886">
    <property type="entry name" value="PIG-M MANNOSYLTRANSFERASE"/>
    <property type="match status" value="1"/>
</dbReference>
<dbReference type="STRING" id="121224.E0VBV0"/>
<comment type="subcellular location">
    <subcellularLocation>
        <location evidence="1 13">Endoplasmic reticulum membrane</location>
        <topology evidence="1 13">Multi-pass membrane protein</topology>
    </subcellularLocation>
</comment>
<dbReference type="InterPro" id="IPR007704">
    <property type="entry name" value="PIG-M"/>
</dbReference>
<dbReference type="GO" id="GO:0005789">
    <property type="term" value="C:endoplasmic reticulum membrane"/>
    <property type="evidence" value="ECO:0007669"/>
    <property type="project" value="UniProtKB-SubCell"/>
</dbReference>
<keyword evidence="5 13" id="KW-0328">Glycosyltransferase</keyword>
<evidence type="ECO:0000256" key="6">
    <source>
        <dbReference type="ARBA" id="ARBA00022679"/>
    </source>
</evidence>
<keyword evidence="6 13" id="KW-0808">Transferase</keyword>
<dbReference type="OMA" id="MLWFIGQ"/>
<evidence type="ECO:0000256" key="2">
    <source>
        <dbReference type="ARBA" id="ARBA00004687"/>
    </source>
</evidence>
<dbReference type="Pfam" id="PF05007">
    <property type="entry name" value="Mannosyl_trans"/>
    <property type="match status" value="1"/>
</dbReference>
<keyword evidence="8 13" id="KW-0256">Endoplasmic reticulum</keyword>
<dbReference type="InParanoid" id="E0VBV0"/>
<dbReference type="HOGENOM" id="CLU_024220_3_1_1"/>
<protein>
    <recommendedName>
        <fullName evidence="12 13">GPI alpha-1,4-mannosyltransferase I, catalytic subunit</fullName>
        <ecNumber evidence="13">2.4.1.-</ecNumber>
    </recommendedName>
    <alternativeName>
        <fullName evidence="13">GPI mannosyltransferase I</fullName>
    </alternativeName>
</protein>
<dbReference type="EMBL" id="AAZO01000879">
    <property type="status" value="NOT_ANNOTATED_CDS"/>
    <property type="molecule type" value="Genomic_DNA"/>
</dbReference>
<feature type="transmembrane region" description="Helical" evidence="13">
    <location>
        <begin position="239"/>
        <end position="260"/>
    </location>
</feature>
<keyword evidence="16" id="KW-1185">Reference proteome</keyword>
<dbReference type="EMBL" id="DS235042">
    <property type="protein sequence ID" value="EEB10856.1"/>
    <property type="molecule type" value="Genomic_DNA"/>
</dbReference>
<gene>
    <name evidence="15" type="primary">8231255</name>
    <name evidence="14" type="ORF">Phum_PHUM073070</name>
</gene>
<feature type="transmembrane region" description="Helical" evidence="13">
    <location>
        <begin position="186"/>
        <end position="212"/>
    </location>
</feature>
<evidence type="ECO:0000256" key="10">
    <source>
        <dbReference type="ARBA" id="ARBA00023136"/>
    </source>
</evidence>
<comment type="function">
    <text evidence="11 13">Catalytic subunit of the glycosylphosphatidylinositol-mannosyltransferase I complex which catalyzes the transfer of the first mannose, via an alpha-1,4 bond from a dolichol-phosphate-mannose (Dol-P-Man) to the glucosaminyl acyl phosphatidylinositol (GlcN-(acyl)PI) intermediate to generate alpha-D-Man-(1-&gt;4)-alpha-D-GlcN-(1-&gt;6)-(1-radyl,2-acyl-sn-glycero-3-phospho)-2-acyl-inositol and participates in the sixth step of the glycosylphosphatidylinositol-anchor biosynthesis.</text>
</comment>
<evidence type="ECO:0000256" key="9">
    <source>
        <dbReference type="ARBA" id="ARBA00022989"/>
    </source>
</evidence>
<evidence type="ECO:0000256" key="11">
    <source>
        <dbReference type="ARBA" id="ARBA00093408"/>
    </source>
</evidence>
<evidence type="ECO:0000256" key="3">
    <source>
        <dbReference type="ARBA" id="ARBA00011071"/>
    </source>
</evidence>
<dbReference type="OrthoDB" id="3821113at2759"/>
<dbReference type="GO" id="GO:0006506">
    <property type="term" value="P:GPI anchor biosynthetic process"/>
    <property type="evidence" value="ECO:0007669"/>
    <property type="project" value="UniProtKB-UniPathway"/>
</dbReference>
<evidence type="ECO:0000256" key="12">
    <source>
        <dbReference type="ARBA" id="ARBA00093608"/>
    </source>
</evidence>
<dbReference type="CTD" id="8231255"/>
<evidence type="ECO:0000256" key="8">
    <source>
        <dbReference type="ARBA" id="ARBA00022824"/>
    </source>
</evidence>
<keyword evidence="9 13" id="KW-1133">Transmembrane helix</keyword>
<accession>E0VBV0</accession>
<dbReference type="GO" id="GO:1990529">
    <property type="term" value="C:glycosylphosphatidylinositol-mannosyltransferase I complex"/>
    <property type="evidence" value="ECO:0007669"/>
    <property type="project" value="TreeGrafter"/>
</dbReference>
<dbReference type="GO" id="GO:0004376">
    <property type="term" value="F:GPI mannosyltransferase activity"/>
    <property type="evidence" value="ECO:0007669"/>
    <property type="project" value="InterPro"/>
</dbReference>
<dbReference type="RefSeq" id="XP_002423594.1">
    <property type="nucleotide sequence ID" value="XM_002423549.1"/>
</dbReference>
<evidence type="ECO:0000313" key="16">
    <source>
        <dbReference type="Proteomes" id="UP000009046"/>
    </source>
</evidence>
<organism>
    <name type="scientific">Pediculus humanus subsp. corporis</name>
    <name type="common">Body louse</name>
    <dbReference type="NCBI Taxonomy" id="121224"/>
    <lineage>
        <taxon>Eukaryota</taxon>
        <taxon>Metazoa</taxon>
        <taxon>Ecdysozoa</taxon>
        <taxon>Arthropoda</taxon>
        <taxon>Hexapoda</taxon>
        <taxon>Insecta</taxon>
        <taxon>Pterygota</taxon>
        <taxon>Neoptera</taxon>
        <taxon>Paraneoptera</taxon>
        <taxon>Psocodea</taxon>
        <taxon>Troctomorpha</taxon>
        <taxon>Phthiraptera</taxon>
        <taxon>Anoplura</taxon>
        <taxon>Pediculidae</taxon>
        <taxon>Pediculus</taxon>
    </lineage>
</organism>
<proteinExistence type="inferred from homology"/>
<dbReference type="PANTHER" id="PTHR12886:SF0">
    <property type="entry name" value="GPI MANNOSYLTRANSFERASE 1"/>
    <property type="match status" value="1"/>
</dbReference>
<dbReference type="eggNOG" id="KOG3893">
    <property type="taxonomic scope" value="Eukaryota"/>
</dbReference>
<dbReference type="VEuPathDB" id="VectorBase:PHUM073070"/>
<feature type="transmembrane region" description="Helical" evidence="13">
    <location>
        <begin position="297"/>
        <end position="315"/>
    </location>
</feature>
<dbReference type="EMBL" id="AAZO01000880">
    <property type="status" value="NOT_ANNOTATED_CDS"/>
    <property type="molecule type" value="Genomic_DNA"/>
</dbReference>
<dbReference type="Proteomes" id="UP000009046">
    <property type="component" value="Unassembled WGS sequence"/>
</dbReference>
<keyword evidence="7 13" id="KW-0812">Transmembrane</keyword>
<dbReference type="GO" id="GO:0051751">
    <property type="term" value="F:alpha-1,4-mannosyltransferase activity"/>
    <property type="evidence" value="ECO:0007669"/>
    <property type="project" value="InterPro"/>
</dbReference>
<feature type="transmembrane region" description="Helical" evidence="13">
    <location>
        <begin position="322"/>
        <end position="348"/>
    </location>
</feature>
<reference evidence="14" key="1">
    <citation type="submission" date="2007-04" db="EMBL/GenBank/DDBJ databases">
        <title>Annotation of Pediculus humanus corporis strain USDA.</title>
        <authorList>
            <person name="Kirkness E."/>
            <person name="Hannick L."/>
            <person name="Hass B."/>
            <person name="Bruggner R."/>
            <person name="Lawson D."/>
            <person name="Bidwell S."/>
            <person name="Joardar V."/>
            <person name="Caler E."/>
            <person name="Walenz B."/>
            <person name="Inman J."/>
            <person name="Schobel S."/>
            <person name="Galinsky K."/>
            <person name="Amedeo P."/>
            <person name="Strausberg R."/>
        </authorList>
    </citation>
    <scope>NUCLEOTIDE SEQUENCE</scope>
    <source>
        <strain evidence="14">USDA</strain>
    </source>
</reference>
<evidence type="ECO:0000313" key="15">
    <source>
        <dbReference type="EnsemblMetazoa" id="PHUM073070-PA"/>
    </source>
</evidence>
<dbReference type="KEGG" id="phu:Phum_PHUM073070"/>
<dbReference type="EnsemblMetazoa" id="PHUM073070-RA">
    <property type="protein sequence ID" value="PHUM073070-PA"/>
    <property type="gene ID" value="PHUM073070"/>
</dbReference>
<evidence type="ECO:0000256" key="4">
    <source>
        <dbReference type="ARBA" id="ARBA00022502"/>
    </source>
</evidence>
<dbReference type="EC" id="2.4.1.-" evidence="13"/>
<reference evidence="14" key="2">
    <citation type="submission" date="2007-04" db="EMBL/GenBank/DDBJ databases">
        <title>The genome of the human body louse.</title>
        <authorList>
            <consortium name="The Human Body Louse Genome Consortium"/>
            <person name="Kirkness E."/>
            <person name="Walenz B."/>
            <person name="Hass B."/>
            <person name="Bruggner R."/>
            <person name="Strausberg R."/>
        </authorList>
    </citation>
    <scope>NUCLEOTIDE SEQUENCE</scope>
    <source>
        <strain evidence="14">USDA</strain>
    </source>
</reference>
<evidence type="ECO:0000313" key="14">
    <source>
        <dbReference type="EMBL" id="EEB10856.1"/>
    </source>
</evidence>
<feature type="transmembrane region" description="Helical" evidence="13">
    <location>
        <begin position="368"/>
        <end position="386"/>
    </location>
</feature>
<keyword evidence="10 13" id="KW-0472">Membrane</keyword>
<keyword evidence="4 13" id="KW-0337">GPI-anchor biosynthesis</keyword>
<evidence type="ECO:0000256" key="13">
    <source>
        <dbReference type="RuleBase" id="RU365064"/>
    </source>
</evidence>
<comment type="similarity">
    <text evidence="3 13">Belongs to the PIGM family.</text>
</comment>
<reference evidence="15" key="3">
    <citation type="submission" date="2021-02" db="UniProtKB">
        <authorList>
            <consortium name="EnsemblMetazoa"/>
        </authorList>
    </citation>
    <scope>IDENTIFICATION</scope>
    <source>
        <strain evidence="15">USDA</strain>
    </source>
</reference>
<comment type="pathway">
    <text evidence="2 13">Glycolipid biosynthesis; glycosylphosphatidylinositol-anchor biosynthesis.</text>
</comment>
<evidence type="ECO:0000256" key="1">
    <source>
        <dbReference type="ARBA" id="ARBA00004477"/>
    </source>
</evidence>
<dbReference type="UniPathway" id="UPA00196"/>
<dbReference type="FunCoup" id="E0VBV0">
    <property type="interactions" value="1215"/>
</dbReference>
<evidence type="ECO:0000256" key="5">
    <source>
        <dbReference type="ARBA" id="ARBA00022676"/>
    </source>
</evidence>
<sequence length="419" mass="48937">MEALKKHKNRLAYYPDLINKCKFEGKVYAECILKQENIKLNSCGLGIRLLIILYGEWHDKYLSVPFTDVDYKVFTDAARHVSEGKSPYERHTYRYPPILAWLLVPNVVFHIWGKILFSAIDVLISILYLCFAKAQKFSDSASVRCVQAWIFNPLAIIISTRGNSDSIISLTVLLSAYFLLKQKPGISGFFLALSVHIRLYPIIFSLPMYLALKPENNFKSIPLRLLDFIKKLYPNKEQIIFVLVSIITFCFLTYFCYYLYGYEYLKESILYHLIRKDTKHNFSVFFYLLYLEPHQPGILLFLPQLILLLVLSIFYGKKSTLLFCLFAQTFVVVTFNPVLTSQYFIWYLSLLIPNYPNFNLSLMEGGKLVAIWLFAQLAWLVPAYLLEFRGKNTFLYIWFQGNFKIHSLSQNTKKLVMLL</sequence>
<feature type="transmembrane region" description="Helical" evidence="13">
    <location>
        <begin position="92"/>
        <end position="109"/>
    </location>
</feature>
<name>E0VBV0_PEDHC</name>